<dbReference type="AlphaFoldDB" id="A0A9W6M7U2"/>
<keyword evidence="6" id="KW-1185">Reference proteome</keyword>
<dbReference type="PROSITE" id="PS00622">
    <property type="entry name" value="HTH_LUXR_1"/>
    <property type="match status" value="1"/>
</dbReference>
<dbReference type="EMBL" id="BSET01000001">
    <property type="protein sequence ID" value="GLK00802.1"/>
    <property type="molecule type" value="Genomic_DNA"/>
</dbReference>
<dbReference type="Proteomes" id="UP001142325">
    <property type="component" value="Unassembled WGS sequence"/>
</dbReference>
<reference evidence="5" key="2">
    <citation type="submission" date="2023-01" db="EMBL/GenBank/DDBJ databases">
        <authorList>
            <person name="Sun Q."/>
            <person name="Evtushenko L."/>
        </authorList>
    </citation>
    <scope>NUCLEOTIDE SEQUENCE</scope>
    <source>
        <strain evidence="5">VKM Ac-1958</strain>
    </source>
</reference>
<sequence length="195" mass="20783">MQVQHHLLSEERMLEGASVRADLTSSPSAFLYVASAEQSAPAEVGALSETGVPVLVVARTSAVDEVAPLLKAGAAGVLGRDAEPAELRRAVEEIANGHPFVCRRILRRLFTHLCVPTVASPAPVSGWEESLAPREREIVGLLTEGMSNSEIAATLHVSEATVKSNLGRVMTKWNVRDRLQVALCALGGRAEVTRS</sequence>
<dbReference type="PANTHER" id="PTHR43214">
    <property type="entry name" value="TWO-COMPONENT RESPONSE REGULATOR"/>
    <property type="match status" value="1"/>
</dbReference>
<keyword evidence="1" id="KW-0805">Transcription regulation</keyword>
<dbReference type="PANTHER" id="PTHR43214:SF24">
    <property type="entry name" value="TRANSCRIPTIONAL REGULATORY PROTEIN NARL-RELATED"/>
    <property type="match status" value="1"/>
</dbReference>
<dbReference type="CDD" id="cd06170">
    <property type="entry name" value="LuxR_C_like"/>
    <property type="match status" value="1"/>
</dbReference>
<accession>A0A9W6M7U2</accession>
<comment type="caution">
    <text evidence="5">The sequence shown here is derived from an EMBL/GenBank/DDBJ whole genome shotgun (WGS) entry which is preliminary data.</text>
</comment>
<evidence type="ECO:0000256" key="1">
    <source>
        <dbReference type="ARBA" id="ARBA00023015"/>
    </source>
</evidence>
<reference evidence="5" key="1">
    <citation type="journal article" date="2014" name="Int. J. Syst. Evol. Microbiol.">
        <title>Complete genome sequence of Corynebacterium casei LMG S-19264T (=DSM 44701T), isolated from a smear-ripened cheese.</title>
        <authorList>
            <consortium name="US DOE Joint Genome Institute (JGI-PGF)"/>
            <person name="Walter F."/>
            <person name="Albersmeier A."/>
            <person name="Kalinowski J."/>
            <person name="Ruckert C."/>
        </authorList>
    </citation>
    <scope>NUCLEOTIDE SEQUENCE</scope>
    <source>
        <strain evidence="5">VKM Ac-1958</strain>
    </source>
</reference>
<dbReference type="PROSITE" id="PS50043">
    <property type="entry name" value="HTH_LUXR_2"/>
    <property type="match status" value="1"/>
</dbReference>
<evidence type="ECO:0000313" key="5">
    <source>
        <dbReference type="EMBL" id="GLK00802.1"/>
    </source>
</evidence>
<proteinExistence type="predicted"/>
<feature type="domain" description="HTH luxR-type" evidence="4">
    <location>
        <begin position="124"/>
        <end position="189"/>
    </location>
</feature>
<keyword evidence="3" id="KW-0804">Transcription</keyword>
<dbReference type="PRINTS" id="PR00038">
    <property type="entry name" value="HTHLUXR"/>
</dbReference>
<dbReference type="GO" id="GO:0003677">
    <property type="term" value="F:DNA binding"/>
    <property type="evidence" value="ECO:0007669"/>
    <property type="project" value="UniProtKB-KW"/>
</dbReference>
<evidence type="ECO:0000256" key="3">
    <source>
        <dbReference type="ARBA" id="ARBA00023163"/>
    </source>
</evidence>
<dbReference type="InterPro" id="IPR016032">
    <property type="entry name" value="Sig_transdc_resp-reg_C-effctor"/>
</dbReference>
<protein>
    <recommendedName>
        <fullName evidence="4">HTH luxR-type domain-containing protein</fullName>
    </recommendedName>
</protein>
<dbReference type="RefSeq" id="WP_204938491.1">
    <property type="nucleotide sequence ID" value="NZ_BAAAUM010000001.1"/>
</dbReference>
<dbReference type="InterPro" id="IPR000792">
    <property type="entry name" value="Tscrpt_reg_LuxR_C"/>
</dbReference>
<evidence type="ECO:0000256" key="2">
    <source>
        <dbReference type="ARBA" id="ARBA00023125"/>
    </source>
</evidence>
<name>A0A9W6M7U2_9MICO</name>
<dbReference type="SMART" id="SM00421">
    <property type="entry name" value="HTH_LUXR"/>
    <property type="match status" value="1"/>
</dbReference>
<dbReference type="Gene3D" id="3.40.50.2300">
    <property type="match status" value="1"/>
</dbReference>
<dbReference type="InterPro" id="IPR039420">
    <property type="entry name" value="WalR-like"/>
</dbReference>
<evidence type="ECO:0000259" key="4">
    <source>
        <dbReference type="PROSITE" id="PS50043"/>
    </source>
</evidence>
<keyword evidence="2" id="KW-0238">DNA-binding</keyword>
<evidence type="ECO:0000313" key="6">
    <source>
        <dbReference type="Proteomes" id="UP001142325"/>
    </source>
</evidence>
<dbReference type="GO" id="GO:0006355">
    <property type="term" value="P:regulation of DNA-templated transcription"/>
    <property type="evidence" value="ECO:0007669"/>
    <property type="project" value="InterPro"/>
</dbReference>
<dbReference type="Pfam" id="PF00196">
    <property type="entry name" value="GerE"/>
    <property type="match status" value="1"/>
</dbReference>
<gene>
    <name evidence="5" type="ORF">GCM10017596_05170</name>
</gene>
<dbReference type="SUPFAM" id="SSF46894">
    <property type="entry name" value="C-terminal effector domain of the bipartite response regulators"/>
    <property type="match status" value="1"/>
</dbReference>
<organism evidence="5 6">
    <name type="scientific">Microbacterium keratanolyticum</name>
    <dbReference type="NCBI Taxonomy" id="67574"/>
    <lineage>
        <taxon>Bacteria</taxon>
        <taxon>Bacillati</taxon>
        <taxon>Actinomycetota</taxon>
        <taxon>Actinomycetes</taxon>
        <taxon>Micrococcales</taxon>
        <taxon>Microbacteriaceae</taxon>
        <taxon>Microbacterium</taxon>
    </lineage>
</organism>